<dbReference type="Gene3D" id="2.60.40.4100">
    <property type="entry name" value="Zona pellucida, ZP-C domain"/>
    <property type="match status" value="1"/>
</dbReference>
<dbReference type="InterPro" id="IPR001283">
    <property type="entry name" value="CRISP-related"/>
</dbReference>
<dbReference type="SUPFAM" id="SSF49265">
    <property type="entry name" value="Fibronectin type III"/>
    <property type="match status" value="1"/>
</dbReference>
<keyword evidence="5" id="KW-0472">Membrane</keyword>
<evidence type="ECO:0000313" key="8">
    <source>
        <dbReference type="Proteomes" id="UP000001554"/>
    </source>
</evidence>
<dbReference type="Pfam" id="PF23344">
    <property type="entry name" value="ZP-N"/>
    <property type="match status" value="1"/>
</dbReference>
<dbReference type="SMART" id="SM00241">
    <property type="entry name" value="ZP"/>
    <property type="match status" value="1"/>
</dbReference>
<dbReference type="InterPro" id="IPR014044">
    <property type="entry name" value="CAP_dom"/>
</dbReference>
<dbReference type="InterPro" id="IPR055355">
    <property type="entry name" value="ZP-C"/>
</dbReference>
<evidence type="ECO:0000256" key="1">
    <source>
        <dbReference type="ARBA" id="ARBA00022729"/>
    </source>
</evidence>
<accession>A0A9J7MXR4</accession>
<reference evidence="8" key="1">
    <citation type="journal article" date="2020" name="Nat. Ecol. Evol.">
        <title>Deeply conserved synteny resolves early events in vertebrate evolution.</title>
        <authorList>
            <person name="Simakov O."/>
            <person name="Marletaz F."/>
            <person name="Yue J.X."/>
            <person name="O'Connell B."/>
            <person name="Jenkins J."/>
            <person name="Brandt A."/>
            <person name="Calef R."/>
            <person name="Tung C.H."/>
            <person name="Huang T.K."/>
            <person name="Schmutz J."/>
            <person name="Satoh N."/>
            <person name="Yu J.K."/>
            <person name="Putnam N.H."/>
            <person name="Green R.E."/>
            <person name="Rokhsar D.S."/>
        </authorList>
    </citation>
    <scope>NUCLEOTIDE SEQUENCE [LARGE SCALE GENOMIC DNA]</scope>
    <source>
        <strain evidence="8">S238N-H82</strain>
    </source>
</reference>
<dbReference type="InterPro" id="IPR036116">
    <property type="entry name" value="FN3_sf"/>
</dbReference>
<keyword evidence="3" id="KW-0325">Glycoprotein</keyword>
<dbReference type="Pfam" id="PF00188">
    <property type="entry name" value="CAP"/>
    <property type="match status" value="1"/>
</dbReference>
<dbReference type="InterPro" id="IPR003961">
    <property type="entry name" value="FN3_dom"/>
</dbReference>
<evidence type="ECO:0000256" key="4">
    <source>
        <dbReference type="SAM" id="MobiDB-lite"/>
    </source>
</evidence>
<feature type="domain" description="ZP" evidence="7">
    <location>
        <begin position="341"/>
        <end position="586"/>
    </location>
</feature>
<dbReference type="SUPFAM" id="SSF55797">
    <property type="entry name" value="PR-1-like"/>
    <property type="match status" value="1"/>
</dbReference>
<reference evidence="9" key="2">
    <citation type="submission" date="2025-08" db="UniProtKB">
        <authorList>
            <consortium name="RefSeq"/>
        </authorList>
    </citation>
    <scope>IDENTIFICATION</scope>
    <source>
        <strain evidence="9">S238N-H82</strain>
        <tissue evidence="9">Testes</tissue>
    </source>
</reference>
<dbReference type="InterPro" id="IPR013783">
    <property type="entry name" value="Ig-like_fold"/>
</dbReference>
<dbReference type="GO" id="GO:0005615">
    <property type="term" value="C:extracellular space"/>
    <property type="evidence" value="ECO:0000318"/>
    <property type="project" value="GO_Central"/>
</dbReference>
<evidence type="ECO:0000256" key="2">
    <source>
        <dbReference type="ARBA" id="ARBA00023157"/>
    </source>
</evidence>
<gene>
    <name evidence="9" type="primary">LOC118420105</name>
</gene>
<dbReference type="KEGG" id="bfo:118420105"/>
<keyword evidence="1" id="KW-0732">Signal</keyword>
<dbReference type="OrthoDB" id="43654at2759"/>
<dbReference type="InterPro" id="IPR055356">
    <property type="entry name" value="ZP-N"/>
</dbReference>
<dbReference type="AlphaFoldDB" id="A0A9J7MXR4"/>
<sequence length="679" mass="73429">MTVPIRAMPDIGPQTEPMRTEAGGVREAFSGREGRGAREAFSGREGRGARGVLGESARRSPRVKRAASDDDIAVLLRAHNDARAGATPTAANMKNMFWDERLAFKAQTYSAKCRYRPNPDRSVGGEGFATAGESLYASAVSTDLESVVASWRAEGVQYDFTSNTCADGADCSRYTQLVWATSYKVGCGWTVCPSLDNFAGSDVFFLVCNYGPEGNTGGGRPYVSGTECSRCAFGNVCTDDGLCIMDAPEDLTITDVTFSSLSVSWVGSTSMVSNYVLTYVRQGGREREVIPAPGPRATSATIGDLFAGTDYVITLKAAGILMESLPITLTQATESVIVNVDCDSTSMGVQIPLAGLPGINSSRVRLSDPQCRGAVDGDNLVVRTDLTDCGTTSQATNGSDVIAFTNELIIDASSGQEVMSWPISCNFLVADWVGFEGEGLLFEIPKPSLQVEDGEHKFNFNMHVFKSEAFASPFRTSDYPISVFPWEPLYFGLFVDTSLPGYVMFAETCFATPTPDPEATPRYSIIEDGCNVDESLTVYDTTPLEFQFSIASTQFQAESMVYVHCRMIVCMEDDSGSRCAQGCIDQNSPIRNRRRRSRDGGEDRRQALMKQGPILIVHEKADDSVVLWSVIACVLGVAYPALCGLAVCFWCARRRRRAKTAADSPGGFGGNINMGFVKN</sequence>
<dbReference type="InterPro" id="IPR035940">
    <property type="entry name" value="CAP_sf"/>
</dbReference>
<dbReference type="CDD" id="cd00063">
    <property type="entry name" value="FN3"/>
    <property type="match status" value="1"/>
</dbReference>
<dbReference type="SMART" id="SM00198">
    <property type="entry name" value="SCP"/>
    <property type="match status" value="1"/>
</dbReference>
<name>A0A9J7MXR4_BRAFL</name>
<feature type="compositionally biased region" description="Basic and acidic residues" evidence="4">
    <location>
        <begin position="30"/>
        <end position="48"/>
    </location>
</feature>
<dbReference type="RefSeq" id="XP_035682700.1">
    <property type="nucleotide sequence ID" value="XM_035826807.1"/>
</dbReference>
<evidence type="ECO:0000256" key="3">
    <source>
        <dbReference type="ARBA" id="ARBA00023180"/>
    </source>
</evidence>
<dbReference type="GO" id="GO:0009986">
    <property type="term" value="C:cell surface"/>
    <property type="evidence" value="ECO:0000318"/>
    <property type="project" value="GO_Central"/>
</dbReference>
<dbReference type="Pfam" id="PF00041">
    <property type="entry name" value="fn3"/>
    <property type="match status" value="1"/>
</dbReference>
<dbReference type="Gene3D" id="2.60.40.10">
    <property type="entry name" value="Immunoglobulins"/>
    <property type="match status" value="1"/>
</dbReference>
<dbReference type="SMART" id="SM00060">
    <property type="entry name" value="FN3"/>
    <property type="match status" value="1"/>
</dbReference>
<keyword evidence="5" id="KW-1133">Transmembrane helix</keyword>
<organism evidence="8 9">
    <name type="scientific">Branchiostoma floridae</name>
    <name type="common">Florida lancelet</name>
    <name type="synonym">Amphioxus</name>
    <dbReference type="NCBI Taxonomy" id="7739"/>
    <lineage>
        <taxon>Eukaryota</taxon>
        <taxon>Metazoa</taxon>
        <taxon>Chordata</taxon>
        <taxon>Cephalochordata</taxon>
        <taxon>Leptocardii</taxon>
        <taxon>Amphioxiformes</taxon>
        <taxon>Branchiostomatidae</taxon>
        <taxon>Branchiostoma</taxon>
    </lineage>
</organism>
<feature type="region of interest" description="Disordered" evidence="4">
    <location>
        <begin position="1"/>
        <end position="20"/>
    </location>
</feature>
<keyword evidence="2" id="KW-1015">Disulfide bond</keyword>
<dbReference type="Gene3D" id="3.40.33.10">
    <property type="entry name" value="CAP"/>
    <property type="match status" value="1"/>
</dbReference>
<keyword evidence="5" id="KW-0812">Transmembrane</keyword>
<evidence type="ECO:0000256" key="5">
    <source>
        <dbReference type="SAM" id="Phobius"/>
    </source>
</evidence>
<dbReference type="Proteomes" id="UP000001554">
    <property type="component" value="Chromosome 7"/>
</dbReference>
<proteinExistence type="predicted"/>
<dbReference type="InterPro" id="IPR001507">
    <property type="entry name" value="ZP_dom"/>
</dbReference>
<protein>
    <submittedName>
        <fullName evidence="9">Uncharacterized protein LOC118420105</fullName>
    </submittedName>
</protein>
<dbReference type="InterPro" id="IPR048290">
    <property type="entry name" value="ZP_chr"/>
</dbReference>
<dbReference type="OMA" id="CIMDAPE"/>
<dbReference type="Pfam" id="PF00100">
    <property type="entry name" value="Zona_pellucida"/>
    <property type="match status" value="1"/>
</dbReference>
<dbReference type="PROSITE" id="PS51034">
    <property type="entry name" value="ZP_2"/>
    <property type="match status" value="1"/>
</dbReference>
<dbReference type="PANTHER" id="PTHR14002">
    <property type="entry name" value="ENDOGLIN/TGF-BETA RECEPTOR TYPE III"/>
    <property type="match status" value="1"/>
</dbReference>
<evidence type="ECO:0000259" key="6">
    <source>
        <dbReference type="PROSITE" id="PS50853"/>
    </source>
</evidence>
<dbReference type="PRINTS" id="PR00837">
    <property type="entry name" value="V5TPXLIKE"/>
</dbReference>
<dbReference type="Gene3D" id="2.60.40.3210">
    <property type="entry name" value="Zona pellucida, ZP-N domain"/>
    <property type="match status" value="1"/>
</dbReference>
<dbReference type="PANTHER" id="PTHR14002:SF43">
    <property type="entry name" value="DELTA-LIKE PROTEIN"/>
    <property type="match status" value="1"/>
</dbReference>
<keyword evidence="8" id="KW-1185">Reference proteome</keyword>
<feature type="domain" description="Fibronectin type-III" evidence="6">
    <location>
        <begin position="247"/>
        <end position="338"/>
    </location>
</feature>
<evidence type="ECO:0000313" key="9">
    <source>
        <dbReference type="RefSeq" id="XP_035682700.1"/>
    </source>
</evidence>
<dbReference type="InterPro" id="IPR042235">
    <property type="entry name" value="ZP-C_dom"/>
</dbReference>
<dbReference type="PRINTS" id="PR00023">
    <property type="entry name" value="ZPELLUCIDA"/>
</dbReference>
<feature type="transmembrane region" description="Helical" evidence="5">
    <location>
        <begin position="625"/>
        <end position="652"/>
    </location>
</feature>
<dbReference type="GeneID" id="118420105"/>
<evidence type="ECO:0000259" key="7">
    <source>
        <dbReference type="PROSITE" id="PS51034"/>
    </source>
</evidence>
<dbReference type="PROSITE" id="PS50853">
    <property type="entry name" value="FN3"/>
    <property type="match status" value="1"/>
</dbReference>
<feature type="region of interest" description="Disordered" evidence="4">
    <location>
        <begin position="30"/>
        <end position="64"/>
    </location>
</feature>